<reference evidence="6 7" key="2">
    <citation type="journal article" date="2014" name="Proc. Natl. Acad. Sci. U.S.A.">
        <title>Trajectory and genomic determinants of fungal-pathogen speciation and host adaptation.</title>
        <authorList>
            <person name="Hu X."/>
            <person name="Xiao G."/>
            <person name="Zheng P."/>
            <person name="Shang Y."/>
            <person name="Su Y."/>
            <person name="Zhang X."/>
            <person name="Liu X."/>
            <person name="Zhan S."/>
            <person name="St Leger R.J."/>
            <person name="Wang C."/>
        </authorList>
    </citation>
    <scope>GENOME REANNOTATION</scope>
    <source>
        <strain evidence="7">ARSEF 23 / ATCC MYA-3075</strain>
    </source>
</reference>
<dbReference type="EMBL" id="ADNJ02000010">
    <property type="protein sequence ID" value="EFY94493.2"/>
    <property type="molecule type" value="Genomic_DNA"/>
</dbReference>
<dbReference type="InterPro" id="IPR020845">
    <property type="entry name" value="AMP-binding_CS"/>
</dbReference>
<dbReference type="InterPro" id="IPR023213">
    <property type="entry name" value="CAT-like_dom_sf"/>
</dbReference>
<evidence type="ECO:0000259" key="5">
    <source>
        <dbReference type="PROSITE" id="PS50075"/>
    </source>
</evidence>
<dbReference type="PROSITE" id="PS00012">
    <property type="entry name" value="PHOSPHOPANTETHEINE"/>
    <property type="match status" value="1"/>
</dbReference>
<dbReference type="InterPro" id="IPR042099">
    <property type="entry name" value="ANL_N_sf"/>
</dbReference>
<dbReference type="InterPro" id="IPR006162">
    <property type="entry name" value="Ppantetheine_attach_site"/>
</dbReference>
<dbReference type="SUPFAM" id="SSF56801">
    <property type="entry name" value="Acetyl-CoA synthetase-like"/>
    <property type="match status" value="2"/>
</dbReference>
<dbReference type="PANTHER" id="PTHR45527">
    <property type="entry name" value="NONRIBOSOMAL PEPTIDE SYNTHETASE"/>
    <property type="match status" value="1"/>
</dbReference>
<dbReference type="GO" id="GO:0043041">
    <property type="term" value="P:amino acid activation for nonribosomal peptide biosynthetic process"/>
    <property type="evidence" value="ECO:0007669"/>
    <property type="project" value="TreeGrafter"/>
</dbReference>
<feature type="domain" description="Carrier" evidence="5">
    <location>
        <begin position="1625"/>
        <end position="1703"/>
    </location>
</feature>
<evidence type="ECO:0000256" key="3">
    <source>
        <dbReference type="ARBA" id="ARBA00022598"/>
    </source>
</evidence>
<dbReference type="KEGG" id="maj:MAA_10036"/>
<dbReference type="GO" id="GO:0016874">
    <property type="term" value="F:ligase activity"/>
    <property type="evidence" value="ECO:0007669"/>
    <property type="project" value="UniProtKB-KW"/>
</dbReference>
<dbReference type="PROSITE" id="PS00455">
    <property type="entry name" value="AMP_BINDING"/>
    <property type="match status" value="2"/>
</dbReference>
<dbReference type="GeneID" id="19264322"/>
<keyword evidence="1" id="KW-0596">Phosphopantetheine</keyword>
<evidence type="ECO:0000313" key="7">
    <source>
        <dbReference type="Proteomes" id="UP000002498"/>
    </source>
</evidence>
<dbReference type="InterPro" id="IPR009081">
    <property type="entry name" value="PP-bd_ACP"/>
</dbReference>
<dbReference type="GO" id="GO:0031177">
    <property type="term" value="F:phosphopantetheine binding"/>
    <property type="evidence" value="ECO:0007669"/>
    <property type="project" value="TreeGrafter"/>
</dbReference>
<comment type="caution">
    <text evidence="6">The sequence shown here is derived from an EMBL/GenBank/DDBJ whole genome shotgun (WGS) entry which is preliminary data.</text>
</comment>
<dbReference type="PANTHER" id="PTHR45527:SF11">
    <property type="entry name" value="NONRIBOSOMAL PEPTIDE SYNTHETASE 5"/>
    <property type="match status" value="1"/>
</dbReference>
<dbReference type="SUPFAM" id="SSF47336">
    <property type="entry name" value="ACP-like"/>
    <property type="match status" value="2"/>
</dbReference>
<dbReference type="HOGENOM" id="CLU_000022_0_5_1"/>
<dbReference type="Pfam" id="PF00501">
    <property type="entry name" value="AMP-binding"/>
    <property type="match status" value="2"/>
</dbReference>
<keyword evidence="2" id="KW-0597">Phosphoprotein</keyword>
<dbReference type="Gene3D" id="3.30.559.30">
    <property type="entry name" value="Nonribosomal peptide synthetase, condensation domain"/>
    <property type="match status" value="2"/>
</dbReference>
<dbReference type="Proteomes" id="UP000002498">
    <property type="component" value="Unassembled WGS sequence"/>
</dbReference>
<comment type="similarity">
    <text evidence="4">Belongs to the NRP synthetase family.</text>
</comment>
<evidence type="ECO:0000256" key="4">
    <source>
        <dbReference type="ARBA" id="ARBA00029454"/>
    </source>
</evidence>
<feature type="domain" description="Carrier" evidence="5">
    <location>
        <begin position="528"/>
        <end position="601"/>
    </location>
</feature>
<organism evidence="6 7">
    <name type="scientific">Metarhizium robertsii (strain ARSEF 23 / ATCC MYA-3075)</name>
    <name type="common">Metarhizium anisopliae (strain ARSEF 23)</name>
    <dbReference type="NCBI Taxonomy" id="655844"/>
    <lineage>
        <taxon>Eukaryota</taxon>
        <taxon>Fungi</taxon>
        <taxon>Dikarya</taxon>
        <taxon>Ascomycota</taxon>
        <taxon>Pezizomycotina</taxon>
        <taxon>Sordariomycetes</taxon>
        <taxon>Hypocreomycetidae</taxon>
        <taxon>Hypocreales</taxon>
        <taxon>Clavicipitaceae</taxon>
        <taxon>Metarhizium</taxon>
    </lineage>
</organism>
<dbReference type="InterPro" id="IPR036736">
    <property type="entry name" value="ACP-like_sf"/>
</dbReference>
<dbReference type="InterPro" id="IPR001242">
    <property type="entry name" value="Condensation_dom"/>
</dbReference>
<dbReference type="InterPro" id="IPR045851">
    <property type="entry name" value="AMP-bd_C_sf"/>
</dbReference>
<accession>E9FCN7</accession>
<name>E9FCN7_METRA</name>
<dbReference type="Gene3D" id="3.30.559.10">
    <property type="entry name" value="Chloramphenicol acetyltransferase-like domain"/>
    <property type="match status" value="2"/>
</dbReference>
<sequence length="2198" mass="242572">MDSGKEIKSVCDLVQRWAHAKPDHLAISFGSRNVSYGQLEDAASHVAWLLQQKQVLPGDFVPVLATRSIEIFPCFLGVLKAGACYVPIDIESWNEKRITMTLKTVSARVVINLGTAVTTSYPSKCSVITSSDVKAGLETTATEQKHGIKKGRDAPEIKPSDLAYMIFTSGTTSAPKGVMIPHSAILNYAQQGNDETPFNFNATPDDRVLLFFSPGFDACVAVMVSALCNGAQVVVASAHDVLECAARSTILVATPSILTAFGTPGNVFDRARTIILGGEAPSESLLHKWWTPTRSIYNAYGLTETTIMSLIGRVVPWKPVTLGQPMQGSRVLLLKDGDLSNVERGDCDFGEICITGPGLAVGYYQNEALTAEKFITLNSGERAYRTGDFARRTKHGLEFAGRMDSLVKNRGFLINLEAQVVPALLAQGANEAAAFMHNKQLVGIVTPENVDIRAMRQALARKHEDFLVPDQIRAFNALPMTVNGKTDTHTLRRQLEVEEHTNNNQPNIVHDDLHHLARHDAHNVRGGMSKMETLREAIVAATSLPLDKVAKDCSFWELGGNSLVAIQVASYLHKRNLRIGLKAIFDLPNLSSVCDALKEIEANGTDGHIECGELRDNEMMETNIPKGPMTSLQTKMVQGSIRRPGLNYMFLHLRIPWYPTTTSSLKRMKDAWNQVLQRHSAFRTSFLLKEGMQEIRPQVNLDWYHEESTSDRAAAVILAQSREMRRQLTVVDEFSEDLYLPVTAFRLITVSGHDSTLLMAVHHARVDGWSLSIVINEVQAALQGVDGNDSLPSISHCPDQFLNVTLAQKKLQSDPSGVDFWAQTLLENQAAFPELTLPKSHAPSVPFSTSNQSEEASSSCMSSHILPLDLRVCDLEMAARRFHVVPSTLVYAAWGLVLSNYTLSDRVAFGIVLSGRNVITNSVLDARIDMDIEGVVGPLINTVPFPIRFTSKHQTISDFASSVHSHLLETVEFQWSTAEVMTSLSGENINSIMRTVVATEYDVPPLNGAWCIERQDFMVEFGLSLMVEKQGSDGLQVRGLFDATHCDIFDVRKILLHFRNALKGFIDQSNMYVHDVRAGLLEDSEIATLIRPPTNKAEYDGPKTVKEALEAAATKWPELCAVQSTQDGTMSYRELDEASNKLARALRGRIKGKVPTEVIVCVLTDRSLHWIVAVMAVIKAGCICCPLDVTLPEGRVETIVKQSGASVFVSANQHCMSAIDFLREGTTNQSKAYIIVDKFLQGDTQQDATPLDTITQAADVIYLVFTSGTTGVPKGVPLHNLSILHVIENPVVRLRAAPGRFDIATLEIFGTLCYGGTLMLKEAWDPFKHLKRAHAAIMTPSLLLACLPSEYTNLDTILVGGEPVPPSVIELWGEGRSLINGYGPSECGSISTTAQLLPGHKVTIGHELPRLSVYVLDHRQCPVAQGVTGEIYISGEQITRGYWRENGRHSVQHLPNPFASSQAQKFMYRTGDLGFWDDEMNLNYIGRIDNQVKIRGFRVELEEIEHAILGADLDTRVQSAVIMVVDAHAKNGNQDDPTQWSEADKRVVGFVTPQNVNLAALRARIAAILPSYMWPSQMITLSELPRTINSKADRKALMALAVSKWSVDNSDGLIQPYNYKKKDEASLTATEKTISKIWKELLHLEPLFPIQKDQDFLTIGGNSVLAIRAARELASSIGRHIPVALLLRTTVLEELALAIDQYNTPSSSIARDLETESFSAYLFSSGLHTLPDNVLSNSPHLSYMEEELFYSHHASDTKQAFNTIIQFVLNGTINIKALIQSFTAIQLNNPILRSRYTIDSQGRPCRVTSDNVADARYLVGDEWNDNKMQALADTPFDLARHQLLRVIIWDRGDNKKAKDASRYVVEVAIMTHHIITDRASLSLMLGSLSQHYRRVQAQTLQDGATITPSVSKQKPGSRQIGYADWAHWLHIHQQTPRAQMQLEQKMAFWRKTLGSKWQIRTLPTVHRHDHLDSCTETATNPGACQHVSIPCPDKCSDAPYSQRLAVAATALALRAIFGISDVALAIPYTNRDDPATAGMLGLFVDRLPIRLELSSADLASANVLLDLVSSATHHAVEQQAPYARIRSQFVSTNNRFIDVLVIYNWQSDALETRLDLGPDVQVTQLSAARAARPKGTMFPLLFDYSEQRDGGLLLHVVYNPDLIPAKIVAALISLLPGLVQGLSGHKIPAHACSTDISF</sequence>
<dbReference type="OrthoDB" id="416786at2759"/>
<keyword evidence="7" id="KW-1185">Reference proteome</keyword>
<reference evidence="6 7" key="1">
    <citation type="journal article" date="2011" name="PLoS Genet.">
        <title>Genome sequencing and comparative transcriptomics of the model entomopathogenic fungi Metarhizium anisopliae and M. acridum.</title>
        <authorList>
            <person name="Gao Q."/>
            <person name="Jin K."/>
            <person name="Ying S.H."/>
            <person name="Zhang Y."/>
            <person name="Xiao G."/>
            <person name="Shang Y."/>
            <person name="Duan Z."/>
            <person name="Hu X."/>
            <person name="Xie X.Q."/>
            <person name="Zhou G."/>
            <person name="Peng G."/>
            <person name="Luo Z."/>
            <person name="Huang W."/>
            <person name="Wang B."/>
            <person name="Fang W."/>
            <person name="Wang S."/>
            <person name="Zhong Y."/>
            <person name="Ma L.J."/>
            <person name="St Leger R.J."/>
            <person name="Zhao G.P."/>
            <person name="Pei Y."/>
            <person name="Feng M.G."/>
            <person name="Xia Y."/>
            <person name="Wang C."/>
        </authorList>
    </citation>
    <scope>NUCLEOTIDE SEQUENCE [LARGE SCALE GENOMIC DNA]</scope>
    <source>
        <strain evidence="7">ARSEF 23 / ATCC MYA-3075</strain>
    </source>
</reference>
<dbReference type="GO" id="GO:0005737">
    <property type="term" value="C:cytoplasm"/>
    <property type="evidence" value="ECO:0007669"/>
    <property type="project" value="TreeGrafter"/>
</dbReference>
<evidence type="ECO:0000256" key="2">
    <source>
        <dbReference type="ARBA" id="ARBA00022553"/>
    </source>
</evidence>
<evidence type="ECO:0000313" key="6">
    <source>
        <dbReference type="EMBL" id="EFY94493.2"/>
    </source>
</evidence>
<proteinExistence type="inferred from homology"/>
<dbReference type="PROSITE" id="PS50075">
    <property type="entry name" value="CARRIER"/>
    <property type="match status" value="2"/>
</dbReference>
<dbReference type="Pfam" id="PF00668">
    <property type="entry name" value="Condensation"/>
    <property type="match status" value="2"/>
</dbReference>
<gene>
    <name evidence="6" type="ORF">MAA_10036</name>
</gene>
<dbReference type="InterPro" id="IPR000873">
    <property type="entry name" value="AMP-dep_synth/lig_dom"/>
</dbReference>
<dbReference type="RefSeq" id="XP_007826225.2">
    <property type="nucleotide sequence ID" value="XM_007828034.2"/>
</dbReference>
<dbReference type="Gene3D" id="3.30.300.30">
    <property type="match status" value="2"/>
</dbReference>
<dbReference type="Gene3D" id="1.10.1200.10">
    <property type="entry name" value="ACP-like"/>
    <property type="match status" value="2"/>
</dbReference>
<evidence type="ECO:0000256" key="1">
    <source>
        <dbReference type="ARBA" id="ARBA00022450"/>
    </source>
</evidence>
<dbReference type="Pfam" id="PF00550">
    <property type="entry name" value="PP-binding"/>
    <property type="match status" value="2"/>
</dbReference>
<protein>
    <submittedName>
        <fullName evidence="6">AMP-dependent synthetase/ligase</fullName>
    </submittedName>
</protein>
<dbReference type="GO" id="GO:0044550">
    <property type="term" value="P:secondary metabolite biosynthetic process"/>
    <property type="evidence" value="ECO:0007669"/>
    <property type="project" value="TreeGrafter"/>
</dbReference>
<dbReference type="Gene3D" id="3.40.50.12780">
    <property type="entry name" value="N-terminal domain of ligase-like"/>
    <property type="match status" value="2"/>
</dbReference>
<keyword evidence="3" id="KW-0436">Ligase</keyword>
<dbReference type="SUPFAM" id="SSF52777">
    <property type="entry name" value="CoA-dependent acyltransferases"/>
    <property type="match status" value="4"/>
</dbReference>